<evidence type="ECO:0008006" key="3">
    <source>
        <dbReference type="Google" id="ProtNLM"/>
    </source>
</evidence>
<protein>
    <recommendedName>
        <fullName evidence="3">DUF2292 domain-containing protein</fullName>
    </recommendedName>
</protein>
<gene>
    <name evidence="1" type="ORF">Desgi_3684</name>
</gene>
<name>R4KTU2_9FIRM</name>
<sequence>MHRDTGNTKNLSHREKQLIIFIRQLGWGEIRIRVENGQPVLIYEAIKTFRLEDDPVSVPVRKKPKGIPANRVLT</sequence>
<evidence type="ECO:0000313" key="1">
    <source>
        <dbReference type="EMBL" id="AGL03006.1"/>
    </source>
</evidence>
<dbReference type="OrthoDB" id="1809724at2"/>
<dbReference type="RefSeq" id="WP_006520396.1">
    <property type="nucleotide sequence ID" value="NC_021184.1"/>
</dbReference>
<dbReference type="HOGENOM" id="CLU_205136_0_0_9"/>
<dbReference type="EMBL" id="CP003273">
    <property type="protein sequence ID" value="AGL03006.1"/>
    <property type="molecule type" value="Genomic_DNA"/>
</dbReference>
<keyword evidence="2" id="KW-1185">Reference proteome</keyword>
<proteinExistence type="predicted"/>
<accession>R4KTU2</accession>
<organism evidence="1 2">
    <name type="scientific">Desulfoscipio gibsoniae DSM 7213</name>
    <dbReference type="NCBI Taxonomy" id="767817"/>
    <lineage>
        <taxon>Bacteria</taxon>
        <taxon>Bacillati</taxon>
        <taxon>Bacillota</taxon>
        <taxon>Clostridia</taxon>
        <taxon>Eubacteriales</taxon>
        <taxon>Desulfallaceae</taxon>
        <taxon>Desulfoscipio</taxon>
    </lineage>
</organism>
<evidence type="ECO:0000313" key="2">
    <source>
        <dbReference type="Proteomes" id="UP000013520"/>
    </source>
</evidence>
<reference evidence="1 2" key="1">
    <citation type="submission" date="2012-01" db="EMBL/GenBank/DDBJ databases">
        <title>Complete sequence of Desulfotomaculum gibsoniae DSM 7213.</title>
        <authorList>
            <consortium name="US DOE Joint Genome Institute"/>
            <person name="Lucas S."/>
            <person name="Han J."/>
            <person name="Lapidus A."/>
            <person name="Cheng J.-F."/>
            <person name="Goodwin L."/>
            <person name="Pitluck S."/>
            <person name="Peters L."/>
            <person name="Ovchinnikova G."/>
            <person name="Teshima H."/>
            <person name="Detter J.C."/>
            <person name="Han C."/>
            <person name="Tapia R."/>
            <person name="Land M."/>
            <person name="Hauser L."/>
            <person name="Kyrpides N."/>
            <person name="Ivanova N."/>
            <person name="Pagani I."/>
            <person name="Parshina S."/>
            <person name="Plugge C."/>
            <person name="Muyzer G."/>
            <person name="Kuever J."/>
            <person name="Ivanova A."/>
            <person name="Nazina T."/>
            <person name="Klenk H.-P."/>
            <person name="Brambilla E."/>
            <person name="Spring S."/>
            <person name="Stams A.F."/>
            <person name="Woyke T."/>
        </authorList>
    </citation>
    <scope>NUCLEOTIDE SEQUENCE [LARGE SCALE GENOMIC DNA]</scope>
    <source>
        <strain evidence="1 2">DSM 7213</strain>
    </source>
</reference>
<dbReference type="Proteomes" id="UP000013520">
    <property type="component" value="Chromosome"/>
</dbReference>
<dbReference type="KEGG" id="dgi:Desgi_3684"/>
<dbReference type="AlphaFoldDB" id="R4KTU2"/>